<evidence type="ECO:0000313" key="1">
    <source>
        <dbReference type="EMBL" id="CAJ49636.1"/>
    </source>
</evidence>
<dbReference type="KEGG" id="bav:BAV2027"/>
<dbReference type="RefSeq" id="WP_012417693.1">
    <property type="nucleotide sequence ID" value="NC_010645.1"/>
</dbReference>
<name>Q2KZT3_BORA1</name>
<dbReference type="eggNOG" id="COG4544">
    <property type="taxonomic scope" value="Bacteria"/>
</dbReference>
<dbReference type="OrthoDB" id="9811176at2"/>
<dbReference type="InterPro" id="IPR017166">
    <property type="entry name" value="UCP037290"/>
</dbReference>
<dbReference type="HOGENOM" id="CLU_064653_0_1_4"/>
<reference evidence="1 2" key="1">
    <citation type="journal article" date="2006" name="J. Bacteriol.">
        <title>Comparison of the genome sequence of the poultry pathogen Bordetella avium with those of B. bronchiseptica, B. pertussis, and B. parapertussis reveals extensive diversity in surface structures associated with host interaction.</title>
        <authorList>
            <person name="Sebaihia M."/>
            <person name="Preston A."/>
            <person name="Maskell D.J."/>
            <person name="Kuzmiak H."/>
            <person name="Connell T.D."/>
            <person name="King N.D."/>
            <person name="Orndorff P.E."/>
            <person name="Miyamoto D.M."/>
            <person name="Thomson N.R."/>
            <person name="Harris D."/>
            <person name="Goble A."/>
            <person name="Lord A."/>
            <person name="Murphy L."/>
            <person name="Quail M.A."/>
            <person name="Rutter S."/>
            <person name="Squares R."/>
            <person name="Squares S."/>
            <person name="Woodward J."/>
            <person name="Parkhill J."/>
            <person name="Temple L.M."/>
        </authorList>
    </citation>
    <scope>NUCLEOTIDE SEQUENCE [LARGE SCALE GENOMIC DNA]</scope>
    <source>
        <strain evidence="1 2">197N</strain>
    </source>
</reference>
<accession>Q2KZT3</accession>
<dbReference type="EMBL" id="AM167904">
    <property type="protein sequence ID" value="CAJ49636.1"/>
    <property type="molecule type" value="Genomic_DNA"/>
</dbReference>
<evidence type="ECO:0008006" key="3">
    <source>
        <dbReference type="Google" id="ProtNLM"/>
    </source>
</evidence>
<protein>
    <recommendedName>
        <fullName evidence="3">Cell division protein</fullName>
    </recommendedName>
</protein>
<dbReference type="Proteomes" id="UP000001977">
    <property type="component" value="Chromosome"/>
</dbReference>
<dbReference type="InterPro" id="IPR027417">
    <property type="entry name" value="P-loop_NTPase"/>
</dbReference>
<sequence length="233" mass="25181">MPAPEHIHPALWRATQLARASARVVPTGYADLSAQLPEGGWPVGSLTELLLPHPGNGELRLLSTALRGQQDSRPVALVQPPFTPHIAAWRQWRIAPERLLWIAPAKLADTLWATEQVLKHASCTALLCWLPQVRPESLRRLHLAAQASDTLFFVLRPAQAAHGASPAPLRLALAPAQDGLSVQILKRRGPVCENPVFLSFDAPVQAIALPAHATLDRHSSSSPVAGQHAYPVA</sequence>
<keyword evidence="2" id="KW-1185">Reference proteome</keyword>
<dbReference type="InterPro" id="IPR047610">
    <property type="entry name" value="ImuA_translesion"/>
</dbReference>
<dbReference type="AlphaFoldDB" id="Q2KZT3"/>
<dbReference type="NCBIfam" id="NF033429">
    <property type="entry name" value="ImuA_translesion"/>
    <property type="match status" value="1"/>
</dbReference>
<gene>
    <name evidence="1" type="ordered locus">BAV2027</name>
</gene>
<organism evidence="1 2">
    <name type="scientific">Bordetella avium (strain 197N)</name>
    <dbReference type="NCBI Taxonomy" id="360910"/>
    <lineage>
        <taxon>Bacteria</taxon>
        <taxon>Pseudomonadati</taxon>
        <taxon>Pseudomonadota</taxon>
        <taxon>Betaproteobacteria</taxon>
        <taxon>Burkholderiales</taxon>
        <taxon>Alcaligenaceae</taxon>
        <taxon>Bordetella</taxon>
    </lineage>
</organism>
<dbReference type="Gene3D" id="3.40.50.300">
    <property type="entry name" value="P-loop containing nucleotide triphosphate hydrolases"/>
    <property type="match status" value="1"/>
</dbReference>
<dbReference type="PIRSF" id="PIRSF037290">
    <property type="entry name" value="UCP037290"/>
    <property type="match status" value="1"/>
</dbReference>
<proteinExistence type="predicted"/>
<evidence type="ECO:0000313" key="2">
    <source>
        <dbReference type="Proteomes" id="UP000001977"/>
    </source>
</evidence>
<dbReference type="SUPFAM" id="SSF52540">
    <property type="entry name" value="P-loop containing nucleoside triphosphate hydrolases"/>
    <property type="match status" value="1"/>
</dbReference>
<dbReference type="STRING" id="360910.BAV2027"/>